<dbReference type="SUPFAM" id="SSF53335">
    <property type="entry name" value="S-adenosyl-L-methionine-dependent methyltransferases"/>
    <property type="match status" value="1"/>
</dbReference>
<dbReference type="Pfam" id="PF03705">
    <property type="entry name" value="CheR_N"/>
    <property type="match status" value="1"/>
</dbReference>
<name>A0ABU7Z199_9GAMM</name>
<protein>
    <recommendedName>
        <fullName evidence="5">Chemotaxis protein methyltransferase</fullName>
        <ecNumber evidence="5">2.1.1.80</ecNumber>
    </recommendedName>
</protein>
<dbReference type="InterPro" id="IPR022641">
    <property type="entry name" value="CheR_N"/>
</dbReference>
<evidence type="ECO:0000259" key="7">
    <source>
        <dbReference type="PROSITE" id="PS50123"/>
    </source>
</evidence>
<reference evidence="8 9" key="1">
    <citation type="journal article" date="2016" name="Int. J. Syst. Evol. Microbiol.">
        <title>Lysobacter erysipheiresistens sp. nov., an antagonist of powdery mildew, isolated from tobacco-cultivated soil.</title>
        <authorList>
            <person name="Xie B."/>
            <person name="Li T."/>
            <person name="Lin X."/>
            <person name="Wang C.J."/>
            <person name="Chen Y.J."/>
            <person name="Liu W.J."/>
            <person name="Zhao Z.W."/>
        </authorList>
    </citation>
    <scope>NUCLEOTIDE SEQUENCE [LARGE SCALE GENOMIC DNA]</scope>
    <source>
        <strain evidence="8 9">RS-LYSO-3</strain>
    </source>
</reference>
<keyword evidence="3 5" id="KW-0808">Transferase</keyword>
<dbReference type="InterPro" id="IPR050903">
    <property type="entry name" value="Bact_Chemotaxis_MeTrfase"/>
</dbReference>
<comment type="catalytic activity">
    <reaction evidence="1 5">
        <text>L-glutamyl-[protein] + S-adenosyl-L-methionine = [protein]-L-glutamate 5-O-methyl ester + S-adenosyl-L-homocysteine</text>
        <dbReference type="Rhea" id="RHEA:24452"/>
        <dbReference type="Rhea" id="RHEA-COMP:10208"/>
        <dbReference type="Rhea" id="RHEA-COMP:10311"/>
        <dbReference type="ChEBI" id="CHEBI:29973"/>
        <dbReference type="ChEBI" id="CHEBI:57856"/>
        <dbReference type="ChEBI" id="CHEBI:59789"/>
        <dbReference type="ChEBI" id="CHEBI:82795"/>
        <dbReference type="EC" id="2.1.1.80"/>
    </reaction>
</comment>
<dbReference type="GO" id="GO:0008168">
    <property type="term" value="F:methyltransferase activity"/>
    <property type="evidence" value="ECO:0007669"/>
    <property type="project" value="UniProtKB-KW"/>
</dbReference>
<dbReference type="InterPro" id="IPR036804">
    <property type="entry name" value="CheR_N_sf"/>
</dbReference>
<dbReference type="Proteomes" id="UP001355056">
    <property type="component" value="Unassembled WGS sequence"/>
</dbReference>
<dbReference type="PANTHER" id="PTHR24422:SF19">
    <property type="entry name" value="CHEMOTAXIS PROTEIN METHYLTRANSFERASE"/>
    <property type="match status" value="1"/>
</dbReference>
<dbReference type="SUPFAM" id="SSF47757">
    <property type="entry name" value="Chemotaxis receptor methyltransferase CheR, N-terminal domain"/>
    <property type="match status" value="1"/>
</dbReference>
<evidence type="ECO:0000256" key="5">
    <source>
        <dbReference type="PIRNR" id="PIRNR000410"/>
    </source>
</evidence>
<dbReference type="GO" id="GO:0032259">
    <property type="term" value="P:methylation"/>
    <property type="evidence" value="ECO:0007669"/>
    <property type="project" value="UniProtKB-KW"/>
</dbReference>
<dbReference type="EC" id="2.1.1.80" evidence="5"/>
<proteinExistence type="predicted"/>
<feature type="domain" description="CheR-type methyltransferase" evidence="7">
    <location>
        <begin position="25"/>
        <end position="296"/>
    </location>
</feature>
<keyword evidence="4 5" id="KW-0949">S-adenosyl-L-methionine</keyword>
<dbReference type="Gene3D" id="3.40.50.150">
    <property type="entry name" value="Vaccinia Virus protein VP39"/>
    <property type="match status" value="1"/>
</dbReference>
<dbReference type="EMBL" id="JAXGFP010000007">
    <property type="protein sequence ID" value="MEG3184938.1"/>
    <property type="molecule type" value="Genomic_DNA"/>
</dbReference>
<gene>
    <name evidence="8" type="ORF">SNE34_13070</name>
</gene>
<accession>A0ABU7Z199</accession>
<dbReference type="InterPro" id="IPR029063">
    <property type="entry name" value="SAM-dependent_MTases_sf"/>
</dbReference>
<evidence type="ECO:0000256" key="3">
    <source>
        <dbReference type="ARBA" id="ARBA00022679"/>
    </source>
</evidence>
<evidence type="ECO:0000256" key="4">
    <source>
        <dbReference type="ARBA" id="ARBA00022691"/>
    </source>
</evidence>
<dbReference type="PIRSF" id="PIRSF000410">
    <property type="entry name" value="CheR"/>
    <property type="match status" value="1"/>
</dbReference>
<dbReference type="PANTHER" id="PTHR24422">
    <property type="entry name" value="CHEMOTAXIS PROTEIN METHYLTRANSFERASE"/>
    <property type="match status" value="1"/>
</dbReference>
<keyword evidence="2 5" id="KW-0489">Methyltransferase</keyword>
<dbReference type="InterPro" id="IPR022642">
    <property type="entry name" value="CheR_C"/>
</dbReference>
<dbReference type="InterPro" id="IPR026024">
    <property type="entry name" value="Chemotaxis_MeTrfase_CheR"/>
</dbReference>
<evidence type="ECO:0000313" key="9">
    <source>
        <dbReference type="Proteomes" id="UP001355056"/>
    </source>
</evidence>
<dbReference type="PROSITE" id="PS50123">
    <property type="entry name" value="CHER"/>
    <property type="match status" value="1"/>
</dbReference>
<comment type="function">
    <text evidence="5">Methylation of the membrane-bound methyl-accepting chemotaxis proteins (MCP) to form gamma-glutamyl methyl ester residues in MCP.</text>
</comment>
<keyword evidence="9" id="KW-1185">Reference proteome</keyword>
<evidence type="ECO:0000256" key="2">
    <source>
        <dbReference type="ARBA" id="ARBA00022603"/>
    </source>
</evidence>
<dbReference type="Gene3D" id="1.10.155.10">
    <property type="entry name" value="Chemotaxis receptor methyltransferase CheR, N-terminal domain"/>
    <property type="match status" value="1"/>
</dbReference>
<evidence type="ECO:0000256" key="1">
    <source>
        <dbReference type="ARBA" id="ARBA00001541"/>
    </source>
</evidence>
<organism evidence="8 9">
    <name type="scientific">Novilysobacter erysipheiresistens</name>
    <dbReference type="NCBI Taxonomy" id="1749332"/>
    <lineage>
        <taxon>Bacteria</taxon>
        <taxon>Pseudomonadati</taxon>
        <taxon>Pseudomonadota</taxon>
        <taxon>Gammaproteobacteria</taxon>
        <taxon>Lysobacterales</taxon>
        <taxon>Lysobacteraceae</taxon>
        <taxon>Novilysobacter</taxon>
    </lineage>
</organism>
<dbReference type="PRINTS" id="PR00996">
    <property type="entry name" value="CHERMTFRASE"/>
</dbReference>
<comment type="caution">
    <text evidence="8">The sequence shown here is derived from an EMBL/GenBank/DDBJ whole genome shotgun (WGS) entry which is preliminary data.</text>
</comment>
<dbReference type="InterPro" id="IPR000780">
    <property type="entry name" value="CheR_MeTrfase"/>
</dbReference>
<sequence length="302" mass="33207">MAESALVHRLPTPRCSAGDHPRSDAAARDFAFDDRDFRRVSQLIHARAGISLSDHKRDMVYSRLARRVRALGLDRFCDYLDALEADDGPEWEAFVNALTTNLTSFFREAHHFDALVEHLHAAGDERLTIWCCAASTGEEPYSIAIAACEAFGSLAPPVRILATDIDTNVLQTASAGVYPLERIAALSEQRRQAYFQRGSGPNAEMCRVRPALQSLVAFRPLNLLDSDYGLRGGFHAVFCRNVMIYFDKPTQYAVLSRIAPLLAPGGLLFAGHSESFGHAQDLVVPCGRTTYRAAPAATGARR</sequence>
<dbReference type="Pfam" id="PF01739">
    <property type="entry name" value="CheR"/>
    <property type="match status" value="1"/>
</dbReference>
<feature type="region of interest" description="Disordered" evidence="6">
    <location>
        <begin position="1"/>
        <end position="23"/>
    </location>
</feature>
<dbReference type="RefSeq" id="WP_332617941.1">
    <property type="nucleotide sequence ID" value="NZ_JAXGFP010000007.1"/>
</dbReference>
<evidence type="ECO:0000256" key="6">
    <source>
        <dbReference type="SAM" id="MobiDB-lite"/>
    </source>
</evidence>
<dbReference type="SMART" id="SM00138">
    <property type="entry name" value="MeTrc"/>
    <property type="match status" value="1"/>
</dbReference>
<evidence type="ECO:0000313" key="8">
    <source>
        <dbReference type="EMBL" id="MEG3184938.1"/>
    </source>
</evidence>